<evidence type="ECO:0000259" key="15">
    <source>
        <dbReference type="PROSITE" id="PS50089"/>
    </source>
</evidence>
<dbReference type="CDD" id="cd02123">
    <property type="entry name" value="PA_C_RZF_like"/>
    <property type="match status" value="1"/>
</dbReference>
<feature type="region of interest" description="Disordered" evidence="13">
    <location>
        <begin position="286"/>
        <end position="337"/>
    </location>
</feature>
<dbReference type="InterPro" id="IPR003137">
    <property type="entry name" value="PA_domain"/>
</dbReference>
<evidence type="ECO:0000256" key="6">
    <source>
        <dbReference type="ARBA" id="ARBA00022771"/>
    </source>
</evidence>
<proteinExistence type="predicted"/>
<keyword evidence="9 14" id="KW-0472">Membrane</keyword>
<dbReference type="GO" id="GO:0006511">
    <property type="term" value="P:ubiquitin-dependent protein catabolic process"/>
    <property type="evidence" value="ECO:0000318"/>
    <property type="project" value="GO_Central"/>
</dbReference>
<evidence type="ECO:0000256" key="10">
    <source>
        <dbReference type="ARBA" id="ARBA00023180"/>
    </source>
</evidence>
<dbReference type="AlphaFoldDB" id="A0A2I3RUI4"/>
<dbReference type="Pfam" id="PF02225">
    <property type="entry name" value="PA"/>
    <property type="match status" value="1"/>
</dbReference>
<keyword evidence="10" id="KW-0325">Glycoprotein</keyword>
<name>A0A2I3RUI4_PANTR</name>
<protein>
    <recommendedName>
        <fullName evidence="2">RING-type E3 ubiquitin transferase</fullName>
        <ecNumber evidence="2">2.3.2.27</ecNumber>
    </recommendedName>
</protein>
<dbReference type="GO" id="GO:0008270">
    <property type="term" value="F:zinc ion binding"/>
    <property type="evidence" value="ECO:0007669"/>
    <property type="project" value="UniProtKB-KW"/>
</dbReference>
<keyword evidence="6 12" id="KW-0863">Zinc-finger</keyword>
<accession>A0A2I3RUI4</accession>
<dbReference type="PANTHER" id="PTHR45931">
    <property type="entry name" value="SI:CH211-59O9.10"/>
    <property type="match status" value="1"/>
</dbReference>
<dbReference type="EC" id="2.3.2.27" evidence="2"/>
<keyword evidence="8 14" id="KW-1133">Transmembrane helix</keyword>
<dbReference type="InterPro" id="IPR044744">
    <property type="entry name" value="ZNRF4/RNF13/RNF167_PA"/>
</dbReference>
<comment type="subcellular location">
    <subcellularLocation>
        <location evidence="11">Endomembrane system</location>
        <topology evidence="11">Single-pass type I membrane protein</topology>
    </subcellularLocation>
</comment>
<feature type="domain" description="RING-type" evidence="15">
    <location>
        <begin position="227"/>
        <end position="264"/>
    </location>
</feature>
<dbReference type="GeneTree" id="ENSGT00940000154942"/>
<dbReference type="GO" id="GO:0016567">
    <property type="term" value="P:protein ubiquitination"/>
    <property type="evidence" value="ECO:0007669"/>
    <property type="project" value="UniProtKB-UniPathway"/>
</dbReference>
<dbReference type="InterPro" id="IPR001841">
    <property type="entry name" value="Znf_RING"/>
</dbReference>
<dbReference type="InterPro" id="IPR051834">
    <property type="entry name" value="RING_finger_E3_ligase"/>
</dbReference>
<dbReference type="SMART" id="SM00184">
    <property type="entry name" value="RING"/>
    <property type="match status" value="1"/>
</dbReference>
<keyword evidence="7" id="KW-0862">Zinc</keyword>
<comment type="catalytic activity">
    <reaction evidence="1">
        <text>S-ubiquitinyl-[E2 ubiquitin-conjugating enzyme]-L-cysteine + [acceptor protein]-L-lysine = [E2 ubiquitin-conjugating enzyme]-L-cysteine + N(6)-ubiquitinyl-[acceptor protein]-L-lysine.</text>
        <dbReference type="EC" id="2.3.2.27"/>
    </reaction>
</comment>
<evidence type="ECO:0000256" key="2">
    <source>
        <dbReference type="ARBA" id="ARBA00012483"/>
    </source>
</evidence>
<sequence>MLLSIGMLMLSATQVYTILAVQLFAFLNLLPVEADILAYNFENTSQSFGDLPARFGYRLPAEGLKQNACERRVPPPVKNNLSGTFIVLIRRLDCNFDIKVLNALRAEYKAAIVHNVDSDDLINIGSNDIEVLKKIDILSVSIGESSANSLKDEFMYEKGDHLILVPEFSLPLECCLIPFLIIVGICLILIVIFMFLDRHRARRNRLCKDQLKKLPVHKFKKGDEYDVCAIYGDKLRILPCSHAYHCQCVDPWLTKTKKTCPVCKQKFPSQGNPDSDTDASVIAQSFGALSESRSHQNMTESSDYEEDDNEDNNSSDEENETNEHNVAVQLQPNANTV</sequence>
<dbReference type="GO" id="GO:0012505">
    <property type="term" value="C:endomembrane system"/>
    <property type="evidence" value="ECO:0007669"/>
    <property type="project" value="UniProtKB-SubCell"/>
</dbReference>
<keyword evidence="5" id="KW-0732">Signal</keyword>
<dbReference type="Proteomes" id="UP000002277">
    <property type="component" value="Chromosome 3"/>
</dbReference>
<evidence type="ECO:0000256" key="11">
    <source>
        <dbReference type="ARBA" id="ARBA00046288"/>
    </source>
</evidence>
<feature type="compositionally biased region" description="Acidic residues" evidence="13">
    <location>
        <begin position="302"/>
        <end position="320"/>
    </location>
</feature>
<dbReference type="Bgee" id="ENSPTRG00000052129">
    <property type="expression patterns" value="Expressed in skeletal muscle tissue"/>
</dbReference>
<evidence type="ECO:0000256" key="5">
    <source>
        <dbReference type="ARBA" id="ARBA00022729"/>
    </source>
</evidence>
<evidence type="ECO:0000256" key="9">
    <source>
        <dbReference type="ARBA" id="ARBA00023136"/>
    </source>
</evidence>
<evidence type="ECO:0000256" key="12">
    <source>
        <dbReference type="PROSITE-ProRule" id="PRU00175"/>
    </source>
</evidence>
<evidence type="ECO:0000313" key="17">
    <source>
        <dbReference type="Proteomes" id="UP000002277"/>
    </source>
</evidence>
<dbReference type="UniPathway" id="UPA00143"/>
<dbReference type="GO" id="GO:0061630">
    <property type="term" value="F:ubiquitin protein ligase activity"/>
    <property type="evidence" value="ECO:0000318"/>
    <property type="project" value="GO_Central"/>
</dbReference>
<organism evidence="16 17">
    <name type="scientific">Pan troglodytes</name>
    <name type="common">Chimpanzee</name>
    <dbReference type="NCBI Taxonomy" id="9598"/>
    <lineage>
        <taxon>Eukaryota</taxon>
        <taxon>Metazoa</taxon>
        <taxon>Chordata</taxon>
        <taxon>Craniata</taxon>
        <taxon>Vertebrata</taxon>
        <taxon>Euteleostomi</taxon>
        <taxon>Mammalia</taxon>
        <taxon>Eutheria</taxon>
        <taxon>Euarchontoglires</taxon>
        <taxon>Primates</taxon>
        <taxon>Haplorrhini</taxon>
        <taxon>Catarrhini</taxon>
        <taxon>Hominidae</taxon>
        <taxon>Pan</taxon>
    </lineage>
</organism>
<dbReference type="GO" id="GO:0005737">
    <property type="term" value="C:cytoplasm"/>
    <property type="evidence" value="ECO:0000318"/>
    <property type="project" value="GO_Central"/>
</dbReference>
<dbReference type="Gene3D" id="3.50.30.30">
    <property type="match status" value="1"/>
</dbReference>
<dbReference type="Ensembl" id="ENSPTRT00000105616.1">
    <property type="protein sequence ID" value="ENSPTRP00000068376.1"/>
    <property type="gene ID" value="ENSPTRG00000052129.1"/>
</dbReference>
<dbReference type="InParanoid" id="A0A2I3RUI4"/>
<dbReference type="FunFam" id="3.30.40.10:FF:000824">
    <property type="entry name" value="E3 ubiquitin-protein ligase RNF13"/>
    <property type="match status" value="1"/>
</dbReference>
<dbReference type="PROSITE" id="PS50089">
    <property type="entry name" value="ZF_RING_2"/>
    <property type="match status" value="1"/>
</dbReference>
<evidence type="ECO:0000256" key="8">
    <source>
        <dbReference type="ARBA" id="ARBA00022989"/>
    </source>
</evidence>
<evidence type="ECO:0000256" key="3">
    <source>
        <dbReference type="ARBA" id="ARBA00022692"/>
    </source>
</evidence>
<dbReference type="PANTHER" id="PTHR45931:SF20">
    <property type="entry name" value="RING-TYPE E3 UBIQUITIN TRANSFERASE"/>
    <property type="match status" value="1"/>
</dbReference>
<evidence type="ECO:0000256" key="13">
    <source>
        <dbReference type="SAM" id="MobiDB-lite"/>
    </source>
</evidence>
<evidence type="ECO:0000313" key="16">
    <source>
        <dbReference type="Ensembl" id="ENSPTRP00000068376.1"/>
    </source>
</evidence>
<reference evidence="16" key="2">
    <citation type="submission" date="2025-08" db="UniProtKB">
        <authorList>
            <consortium name="Ensembl"/>
        </authorList>
    </citation>
    <scope>IDENTIFICATION</scope>
</reference>
<dbReference type="GO" id="GO:0005765">
    <property type="term" value="C:lysosomal membrane"/>
    <property type="evidence" value="ECO:0000318"/>
    <property type="project" value="GO_Central"/>
</dbReference>
<evidence type="ECO:0000256" key="4">
    <source>
        <dbReference type="ARBA" id="ARBA00022723"/>
    </source>
</evidence>
<dbReference type="InterPro" id="IPR013083">
    <property type="entry name" value="Znf_RING/FYVE/PHD"/>
</dbReference>
<dbReference type="EMBL" id="AACZ04067273">
    <property type="status" value="NOT_ANNOTATED_CDS"/>
    <property type="molecule type" value="Genomic_DNA"/>
</dbReference>
<feature type="transmembrane region" description="Helical" evidence="14">
    <location>
        <begin position="176"/>
        <end position="196"/>
    </location>
</feature>
<evidence type="ECO:0000256" key="7">
    <source>
        <dbReference type="ARBA" id="ARBA00022833"/>
    </source>
</evidence>
<reference evidence="16" key="3">
    <citation type="submission" date="2025-09" db="UniProtKB">
        <authorList>
            <consortium name="Ensembl"/>
        </authorList>
    </citation>
    <scope>IDENTIFICATION</scope>
</reference>
<evidence type="ECO:0000256" key="1">
    <source>
        <dbReference type="ARBA" id="ARBA00000900"/>
    </source>
</evidence>
<dbReference type="SUPFAM" id="SSF57850">
    <property type="entry name" value="RING/U-box"/>
    <property type="match status" value="1"/>
</dbReference>
<dbReference type="OMA" id="VCKQKFP"/>
<reference evidence="16 17" key="1">
    <citation type="journal article" date="2005" name="Nature">
        <title>Initial sequence of the chimpanzee genome and comparison with the human genome.</title>
        <authorList>
            <consortium name="Chimpanzee sequencing and analysis consortium"/>
        </authorList>
    </citation>
    <scope>NUCLEOTIDE SEQUENCE [LARGE SCALE GENOMIC DNA]</scope>
</reference>
<dbReference type="Gene3D" id="3.30.40.10">
    <property type="entry name" value="Zinc/RING finger domain, C3HC4 (zinc finger)"/>
    <property type="match status" value="1"/>
</dbReference>
<keyword evidence="17" id="KW-1185">Reference proteome</keyword>
<evidence type="ECO:0000256" key="14">
    <source>
        <dbReference type="SAM" id="Phobius"/>
    </source>
</evidence>
<dbReference type="Pfam" id="PF13639">
    <property type="entry name" value="zf-RING_2"/>
    <property type="match status" value="1"/>
</dbReference>
<feature type="compositionally biased region" description="Polar residues" evidence="13">
    <location>
        <begin position="328"/>
        <end position="337"/>
    </location>
</feature>
<keyword evidence="3 14" id="KW-0812">Transmembrane</keyword>
<keyword evidence="4" id="KW-0479">Metal-binding</keyword>